<dbReference type="AlphaFoldDB" id="A0A382YBC4"/>
<gene>
    <name evidence="1" type="ORF">METZ01_LOCUS433466</name>
</gene>
<dbReference type="SUPFAM" id="SSF52833">
    <property type="entry name" value="Thioredoxin-like"/>
    <property type="match status" value="1"/>
</dbReference>
<organism evidence="1">
    <name type="scientific">marine metagenome</name>
    <dbReference type="NCBI Taxonomy" id="408172"/>
    <lineage>
        <taxon>unclassified sequences</taxon>
        <taxon>metagenomes</taxon>
        <taxon>ecological metagenomes</taxon>
    </lineage>
</organism>
<evidence type="ECO:0008006" key="2">
    <source>
        <dbReference type="Google" id="ProtNLM"/>
    </source>
</evidence>
<feature type="non-terminal residue" evidence="1">
    <location>
        <position position="1"/>
    </location>
</feature>
<proteinExistence type="predicted"/>
<dbReference type="InterPro" id="IPR036249">
    <property type="entry name" value="Thioredoxin-like_sf"/>
</dbReference>
<dbReference type="EMBL" id="UINC01174469">
    <property type="protein sequence ID" value="SVD80612.1"/>
    <property type="molecule type" value="Genomic_DNA"/>
</dbReference>
<accession>A0A382YBC4</accession>
<dbReference type="Gene3D" id="3.40.30.10">
    <property type="entry name" value="Glutaredoxin"/>
    <property type="match status" value="1"/>
</dbReference>
<name>A0A382YBC4_9ZZZZ</name>
<sequence length="41" mass="4655">VTQLEEAVPNVRAVPQIFIDNKYIGNYDKMVSYINLGELSL</sequence>
<reference evidence="1" key="1">
    <citation type="submission" date="2018-05" db="EMBL/GenBank/DDBJ databases">
        <authorList>
            <person name="Lanie J.A."/>
            <person name="Ng W.-L."/>
            <person name="Kazmierczak K.M."/>
            <person name="Andrzejewski T.M."/>
            <person name="Davidsen T.M."/>
            <person name="Wayne K.J."/>
            <person name="Tettelin H."/>
            <person name="Glass J.I."/>
            <person name="Rusch D."/>
            <person name="Podicherti R."/>
            <person name="Tsui H.-C.T."/>
            <person name="Winkler M.E."/>
        </authorList>
    </citation>
    <scope>NUCLEOTIDE SEQUENCE</scope>
</reference>
<protein>
    <recommendedName>
        <fullName evidence="2">Glutaredoxin domain-containing protein</fullName>
    </recommendedName>
</protein>
<evidence type="ECO:0000313" key="1">
    <source>
        <dbReference type="EMBL" id="SVD80612.1"/>
    </source>
</evidence>